<feature type="compositionally biased region" description="Acidic residues" evidence="1">
    <location>
        <begin position="150"/>
        <end position="162"/>
    </location>
</feature>
<reference evidence="3" key="1">
    <citation type="submission" date="2022-07" db="EMBL/GenBank/DDBJ databases">
        <title>Phylogenomic reconstructions and comparative analyses of Kickxellomycotina fungi.</title>
        <authorList>
            <person name="Reynolds N.K."/>
            <person name="Stajich J.E."/>
            <person name="Barry K."/>
            <person name="Grigoriev I.V."/>
            <person name="Crous P."/>
            <person name="Smith M.E."/>
        </authorList>
    </citation>
    <scope>NUCLEOTIDE SEQUENCE</scope>
    <source>
        <strain evidence="3">NBRC 100468</strain>
    </source>
</reference>
<sequence length="215" mass="22463">MLSGFTLILATLATLQVATPQNTDTIPEVRNSVDFGGDDDGLVVGAMDSWEGIASALEKGFGVLRTDNPELYSHFVNVYGSEIPSTPNIGWFRSVQNADPSDVAGLSQALSTLSNRESYLESVFGSMPTGFTIIDDDVSGSATSARTSSDDDDDDDDNDSEVSDSVTSGTTSRTTRGDSDDDDSSETSDSEDAASGLKLSAVALAGSLIAFNALF</sequence>
<keyword evidence="2" id="KW-0732">Signal</keyword>
<feature type="region of interest" description="Disordered" evidence="1">
    <location>
        <begin position="135"/>
        <end position="194"/>
    </location>
</feature>
<name>A0A9W8DPV5_9FUNG</name>
<evidence type="ECO:0000256" key="2">
    <source>
        <dbReference type="SAM" id="SignalP"/>
    </source>
</evidence>
<dbReference type="Proteomes" id="UP001150538">
    <property type="component" value="Unassembled WGS sequence"/>
</dbReference>
<feature type="compositionally biased region" description="Acidic residues" evidence="1">
    <location>
        <begin position="179"/>
        <end position="192"/>
    </location>
</feature>
<feature type="signal peptide" evidence="2">
    <location>
        <begin position="1"/>
        <end position="20"/>
    </location>
</feature>
<proteinExistence type="predicted"/>
<evidence type="ECO:0000256" key="1">
    <source>
        <dbReference type="SAM" id="MobiDB-lite"/>
    </source>
</evidence>
<feature type="compositionally biased region" description="Low complexity" evidence="1">
    <location>
        <begin position="163"/>
        <end position="174"/>
    </location>
</feature>
<protein>
    <submittedName>
        <fullName evidence="3">Uncharacterized protein</fullName>
    </submittedName>
</protein>
<evidence type="ECO:0000313" key="3">
    <source>
        <dbReference type="EMBL" id="KAJ1919625.1"/>
    </source>
</evidence>
<dbReference type="EMBL" id="JANBPU010000024">
    <property type="protein sequence ID" value="KAJ1919625.1"/>
    <property type="molecule type" value="Genomic_DNA"/>
</dbReference>
<accession>A0A9W8DPV5</accession>
<organism evidence="3 4">
    <name type="scientific">Mycoemilia scoparia</name>
    <dbReference type="NCBI Taxonomy" id="417184"/>
    <lineage>
        <taxon>Eukaryota</taxon>
        <taxon>Fungi</taxon>
        <taxon>Fungi incertae sedis</taxon>
        <taxon>Zoopagomycota</taxon>
        <taxon>Kickxellomycotina</taxon>
        <taxon>Kickxellomycetes</taxon>
        <taxon>Kickxellales</taxon>
        <taxon>Kickxellaceae</taxon>
        <taxon>Mycoemilia</taxon>
    </lineage>
</organism>
<keyword evidence="4" id="KW-1185">Reference proteome</keyword>
<dbReference type="AlphaFoldDB" id="A0A9W8DPV5"/>
<evidence type="ECO:0000313" key="4">
    <source>
        <dbReference type="Proteomes" id="UP001150538"/>
    </source>
</evidence>
<comment type="caution">
    <text evidence="3">The sequence shown here is derived from an EMBL/GenBank/DDBJ whole genome shotgun (WGS) entry which is preliminary data.</text>
</comment>
<gene>
    <name evidence="3" type="ORF">H4219_001874</name>
</gene>
<feature type="chain" id="PRO_5040810826" evidence="2">
    <location>
        <begin position="21"/>
        <end position="215"/>
    </location>
</feature>